<dbReference type="Proteomes" id="UP000289738">
    <property type="component" value="Chromosome B07"/>
</dbReference>
<evidence type="ECO:0000313" key="2">
    <source>
        <dbReference type="Proteomes" id="UP000289738"/>
    </source>
</evidence>
<accession>A0A444Y9Q9</accession>
<dbReference type="AlphaFoldDB" id="A0A444Y9Q9"/>
<reference evidence="1 2" key="1">
    <citation type="submission" date="2019-01" db="EMBL/GenBank/DDBJ databases">
        <title>Sequencing of cultivated peanut Arachis hypogaea provides insights into genome evolution and oil improvement.</title>
        <authorList>
            <person name="Chen X."/>
        </authorList>
    </citation>
    <scope>NUCLEOTIDE SEQUENCE [LARGE SCALE GENOMIC DNA]</scope>
    <source>
        <strain evidence="2">cv. Fuhuasheng</strain>
        <tissue evidence="1">Leaves</tissue>
    </source>
</reference>
<organism evidence="1 2">
    <name type="scientific">Arachis hypogaea</name>
    <name type="common">Peanut</name>
    <dbReference type="NCBI Taxonomy" id="3818"/>
    <lineage>
        <taxon>Eukaryota</taxon>
        <taxon>Viridiplantae</taxon>
        <taxon>Streptophyta</taxon>
        <taxon>Embryophyta</taxon>
        <taxon>Tracheophyta</taxon>
        <taxon>Spermatophyta</taxon>
        <taxon>Magnoliopsida</taxon>
        <taxon>eudicotyledons</taxon>
        <taxon>Gunneridae</taxon>
        <taxon>Pentapetalae</taxon>
        <taxon>rosids</taxon>
        <taxon>fabids</taxon>
        <taxon>Fabales</taxon>
        <taxon>Fabaceae</taxon>
        <taxon>Papilionoideae</taxon>
        <taxon>50 kb inversion clade</taxon>
        <taxon>dalbergioids sensu lato</taxon>
        <taxon>Dalbergieae</taxon>
        <taxon>Pterocarpus clade</taxon>
        <taxon>Arachis</taxon>
    </lineage>
</organism>
<protein>
    <submittedName>
        <fullName evidence="1">Uncharacterized protein</fullName>
    </submittedName>
</protein>
<dbReference type="STRING" id="3818.A0A444Y9Q9"/>
<name>A0A444Y9Q9_ARAHY</name>
<proteinExistence type="predicted"/>
<dbReference type="EMBL" id="SDMP01000017">
    <property type="protein sequence ID" value="RYQ98668.1"/>
    <property type="molecule type" value="Genomic_DNA"/>
</dbReference>
<comment type="caution">
    <text evidence="1">The sequence shown here is derived from an EMBL/GenBank/DDBJ whole genome shotgun (WGS) entry which is preliminary data.</text>
</comment>
<gene>
    <name evidence="1" type="ORF">Ahy_B07g086438</name>
</gene>
<evidence type="ECO:0000313" key="1">
    <source>
        <dbReference type="EMBL" id="RYQ98668.1"/>
    </source>
</evidence>
<sequence length="99" mass="11687">MFLSDQWTFSKFAKTKDEKIIAKVVICLRCAYPLLHVLRMVDSEEKPATGFIYEKMKSTKEKIRDAFQEVETSFMLVERMTKNPDLIIKMDVQLEDFKT</sequence>
<keyword evidence="2" id="KW-1185">Reference proteome</keyword>